<comment type="caution">
    <text evidence="1">The sequence shown here is derived from an EMBL/GenBank/DDBJ whole genome shotgun (WGS) entry which is preliminary data.</text>
</comment>
<evidence type="ECO:0000313" key="1">
    <source>
        <dbReference type="EMBL" id="MEQ2163867.1"/>
    </source>
</evidence>
<feature type="non-terminal residue" evidence="1">
    <location>
        <position position="105"/>
    </location>
</feature>
<evidence type="ECO:0000313" key="2">
    <source>
        <dbReference type="Proteomes" id="UP001476798"/>
    </source>
</evidence>
<organism evidence="1 2">
    <name type="scientific">Goodea atripinnis</name>
    <dbReference type="NCBI Taxonomy" id="208336"/>
    <lineage>
        <taxon>Eukaryota</taxon>
        <taxon>Metazoa</taxon>
        <taxon>Chordata</taxon>
        <taxon>Craniata</taxon>
        <taxon>Vertebrata</taxon>
        <taxon>Euteleostomi</taxon>
        <taxon>Actinopterygii</taxon>
        <taxon>Neopterygii</taxon>
        <taxon>Teleostei</taxon>
        <taxon>Neoteleostei</taxon>
        <taxon>Acanthomorphata</taxon>
        <taxon>Ovalentaria</taxon>
        <taxon>Atherinomorphae</taxon>
        <taxon>Cyprinodontiformes</taxon>
        <taxon>Goodeidae</taxon>
        <taxon>Goodea</taxon>
    </lineage>
</organism>
<keyword evidence="2" id="KW-1185">Reference proteome</keyword>
<dbReference type="Proteomes" id="UP001476798">
    <property type="component" value="Unassembled WGS sequence"/>
</dbReference>
<proteinExistence type="predicted"/>
<protein>
    <submittedName>
        <fullName evidence="1">Uncharacterized protein</fullName>
    </submittedName>
</protein>
<dbReference type="EMBL" id="JAHRIO010020005">
    <property type="protein sequence ID" value="MEQ2163867.1"/>
    <property type="molecule type" value="Genomic_DNA"/>
</dbReference>
<reference evidence="1 2" key="1">
    <citation type="submission" date="2021-06" db="EMBL/GenBank/DDBJ databases">
        <authorList>
            <person name="Palmer J.M."/>
        </authorList>
    </citation>
    <scope>NUCLEOTIDE SEQUENCE [LARGE SCALE GENOMIC DNA]</scope>
    <source>
        <strain evidence="1 2">GA_2019</strain>
        <tissue evidence="1">Muscle</tissue>
    </source>
</reference>
<name>A0ABV0MXR3_9TELE</name>
<gene>
    <name evidence="1" type="ORF">GOODEAATRI_000480</name>
</gene>
<sequence length="105" mass="12072">MSGLLVQFGSRSELHLKRDTYLQPKKPKLCNCSTTNWDVCICRELKCWVKRVGQVHKTAGSLPLNHRSFIINFSPFTIQWEMFAKLCKGVSVDTLCSRQREVNIA</sequence>
<accession>A0ABV0MXR3</accession>